<protein>
    <submittedName>
        <fullName evidence="2">Uncharacterized protein</fullName>
    </submittedName>
</protein>
<reference evidence="3" key="1">
    <citation type="journal article" date="2019" name="Int. J. Syst. Evol. Microbiol.">
        <title>The Global Catalogue of Microorganisms (GCM) 10K type strain sequencing project: providing services to taxonomists for standard genome sequencing and annotation.</title>
        <authorList>
            <consortium name="The Broad Institute Genomics Platform"/>
            <consortium name="The Broad Institute Genome Sequencing Center for Infectious Disease"/>
            <person name="Wu L."/>
            <person name="Ma J."/>
        </authorList>
    </citation>
    <scope>NUCLEOTIDE SEQUENCE [LARGE SCALE GENOMIC DNA]</scope>
    <source>
        <strain evidence="3">CCUG 49018</strain>
    </source>
</reference>
<dbReference type="EMBL" id="JBHTMB010000062">
    <property type="protein sequence ID" value="MFD1233442.1"/>
    <property type="molecule type" value="Genomic_DNA"/>
</dbReference>
<keyword evidence="3" id="KW-1185">Reference proteome</keyword>
<sequence length="169" mass="18801">MTETNAADAGVPQPQLIACEFPMPGRCPNVMEYAGVGRKPKYCQQTVDGLRHVAYTAHRVVNGMVTVPEPGSQPSAPAVGATPLRPVTQVRATAAKLHEQLGNLVDRQLQPLITQLVEAIHIAADPESTRRPRRPRTRTRTPRRRRSRFGSRRRAAGGLQPHRRRRGRR</sequence>
<evidence type="ECO:0000256" key="1">
    <source>
        <dbReference type="SAM" id="MobiDB-lite"/>
    </source>
</evidence>
<feature type="region of interest" description="Disordered" evidence="1">
    <location>
        <begin position="124"/>
        <end position="169"/>
    </location>
</feature>
<gene>
    <name evidence="2" type="ORF">ACFQ34_09130</name>
</gene>
<dbReference type="Proteomes" id="UP001597182">
    <property type="component" value="Unassembled WGS sequence"/>
</dbReference>
<name>A0ABW3VDS1_9PSEU</name>
<organism evidence="2 3">
    <name type="scientific">Pseudonocardia benzenivorans</name>
    <dbReference type="NCBI Taxonomy" id="228005"/>
    <lineage>
        <taxon>Bacteria</taxon>
        <taxon>Bacillati</taxon>
        <taxon>Actinomycetota</taxon>
        <taxon>Actinomycetes</taxon>
        <taxon>Pseudonocardiales</taxon>
        <taxon>Pseudonocardiaceae</taxon>
        <taxon>Pseudonocardia</taxon>
    </lineage>
</organism>
<feature type="compositionally biased region" description="Basic residues" evidence="1">
    <location>
        <begin position="131"/>
        <end position="169"/>
    </location>
</feature>
<proteinExistence type="predicted"/>
<evidence type="ECO:0000313" key="3">
    <source>
        <dbReference type="Proteomes" id="UP001597182"/>
    </source>
</evidence>
<comment type="caution">
    <text evidence="2">The sequence shown here is derived from an EMBL/GenBank/DDBJ whole genome shotgun (WGS) entry which is preliminary data.</text>
</comment>
<accession>A0ABW3VDS1</accession>
<dbReference type="RefSeq" id="WP_339122849.1">
    <property type="nucleotide sequence ID" value="NZ_JBHTMB010000062.1"/>
</dbReference>
<evidence type="ECO:0000313" key="2">
    <source>
        <dbReference type="EMBL" id="MFD1233442.1"/>
    </source>
</evidence>